<dbReference type="Pfam" id="PF00282">
    <property type="entry name" value="Pyridoxal_deC"/>
    <property type="match status" value="1"/>
</dbReference>
<keyword evidence="9" id="KW-1185">Reference proteome</keyword>
<evidence type="ECO:0000256" key="6">
    <source>
        <dbReference type="PIRSR" id="PIRSR602129-50"/>
    </source>
</evidence>
<evidence type="ECO:0000256" key="2">
    <source>
        <dbReference type="ARBA" id="ARBA00009533"/>
    </source>
</evidence>
<dbReference type="InterPro" id="IPR002129">
    <property type="entry name" value="PyrdxlP-dep_de-COase"/>
</dbReference>
<evidence type="ECO:0000313" key="8">
    <source>
        <dbReference type="EMBL" id="NEE02425.1"/>
    </source>
</evidence>
<evidence type="ECO:0000256" key="4">
    <source>
        <dbReference type="ARBA" id="ARBA00022898"/>
    </source>
</evidence>
<dbReference type="InterPro" id="IPR015422">
    <property type="entry name" value="PyrdxlP-dep_Trfase_small"/>
</dbReference>
<dbReference type="GO" id="GO:0004058">
    <property type="term" value="F:aromatic-L-amino-acid decarboxylase activity"/>
    <property type="evidence" value="ECO:0007669"/>
    <property type="project" value="UniProtKB-ARBA"/>
</dbReference>
<dbReference type="AlphaFoldDB" id="A0A6L9SAN2"/>
<dbReference type="InterPro" id="IPR010977">
    <property type="entry name" value="Aromatic_deC"/>
</dbReference>
<dbReference type="InterPro" id="IPR015424">
    <property type="entry name" value="PyrdxlP-dep_Trfase"/>
</dbReference>
<keyword evidence="8" id="KW-0032">Aminotransferase</keyword>
<dbReference type="GO" id="GO:0030170">
    <property type="term" value="F:pyridoxal phosphate binding"/>
    <property type="evidence" value="ECO:0007669"/>
    <property type="project" value="InterPro"/>
</dbReference>
<protein>
    <submittedName>
        <fullName evidence="8">Aspartate aminotransferase family protein</fullName>
    </submittedName>
</protein>
<dbReference type="InterPro" id="IPR015421">
    <property type="entry name" value="PyrdxlP-dep_Trfase_major"/>
</dbReference>
<dbReference type="Gene3D" id="3.90.1150.10">
    <property type="entry name" value="Aspartate Aminotransferase, domain 1"/>
    <property type="match status" value="1"/>
</dbReference>
<dbReference type="SUPFAM" id="SSF53383">
    <property type="entry name" value="PLP-dependent transferases"/>
    <property type="match status" value="1"/>
</dbReference>
<gene>
    <name evidence="8" type="ORF">G1H10_19835</name>
</gene>
<dbReference type="Proteomes" id="UP000475214">
    <property type="component" value="Unassembled WGS sequence"/>
</dbReference>
<comment type="cofactor">
    <cofactor evidence="1 6 7">
        <name>pyridoxal 5'-phosphate</name>
        <dbReference type="ChEBI" id="CHEBI:597326"/>
    </cofactor>
</comment>
<comment type="caution">
    <text evidence="8">The sequence shown here is derived from an EMBL/GenBank/DDBJ whole genome shotgun (WGS) entry which is preliminary data.</text>
</comment>
<dbReference type="PANTHER" id="PTHR11999:SF70">
    <property type="entry name" value="MIP05841P"/>
    <property type="match status" value="1"/>
</dbReference>
<dbReference type="GO" id="GO:0008483">
    <property type="term" value="F:transaminase activity"/>
    <property type="evidence" value="ECO:0007669"/>
    <property type="project" value="UniProtKB-KW"/>
</dbReference>
<sequence length="464" mass="49456">MPSRSDVVDQHTFRARLVLDAAQRAASYVAESRERDVFPTEQALRDLAGFPRELADEPVPASEVLAMLDELGSPATVVSTGGRYFGFVNGGADPAASAAAVLVSAWDQNVALPVMSPVAALLDELAGRWSCQLLGLPGTAIAAFCSGASIANLTCILAARDALLRRAGWSVERRGLAGAPRLRVVASAEIHASVEKALRAAGFGTDDVTSAPTDDCGRVLVEEFPSVDDRTLVLLQAGNVNTGHSDPFRQIIPSVHDNGGWVHVDGAFGLWAAASDTQRHRVDGVDLADSWATDGHKWLNAPYDSGIAICRDPADLRRAMAFDAAYFATDAERAAAHLGLQMSQRARGAEIWAILASHGRRGIAELVDRLCAHAKRMADLLDAAGARILIPTALNQVLVQFDNDQTTDAVIAAVQADRTCWAGGTRWHGHRAMRISICDSATTSTDIETAAHAILRCWRTCKDA</sequence>
<dbReference type="Gene3D" id="3.40.640.10">
    <property type="entry name" value="Type I PLP-dependent aspartate aminotransferase-like (Major domain)"/>
    <property type="match status" value="1"/>
</dbReference>
<accession>A0A6L9SAN2</accession>
<proteinExistence type="inferred from homology"/>
<dbReference type="EMBL" id="JAAGOA010000014">
    <property type="protein sequence ID" value="NEE02425.1"/>
    <property type="molecule type" value="Genomic_DNA"/>
</dbReference>
<evidence type="ECO:0000256" key="1">
    <source>
        <dbReference type="ARBA" id="ARBA00001933"/>
    </source>
</evidence>
<evidence type="ECO:0000256" key="3">
    <source>
        <dbReference type="ARBA" id="ARBA00022793"/>
    </source>
</evidence>
<keyword evidence="3" id="KW-0210">Decarboxylase</keyword>
<evidence type="ECO:0000256" key="5">
    <source>
        <dbReference type="ARBA" id="ARBA00023239"/>
    </source>
</evidence>
<name>A0A6L9SAN2_9ACTN</name>
<dbReference type="PANTHER" id="PTHR11999">
    <property type="entry name" value="GROUP II PYRIDOXAL-5-PHOSPHATE DECARBOXYLASE"/>
    <property type="match status" value="1"/>
</dbReference>
<keyword evidence="5 7" id="KW-0456">Lyase</keyword>
<dbReference type="GO" id="GO:0019752">
    <property type="term" value="P:carboxylic acid metabolic process"/>
    <property type="evidence" value="ECO:0007669"/>
    <property type="project" value="InterPro"/>
</dbReference>
<keyword evidence="8" id="KW-0808">Transferase</keyword>
<feature type="modified residue" description="N6-(pyridoxal phosphate)lysine" evidence="6">
    <location>
        <position position="297"/>
    </location>
</feature>
<organism evidence="8 9">
    <name type="scientific">Phytoactinopolyspora halotolerans</name>
    <dbReference type="NCBI Taxonomy" id="1981512"/>
    <lineage>
        <taxon>Bacteria</taxon>
        <taxon>Bacillati</taxon>
        <taxon>Actinomycetota</taxon>
        <taxon>Actinomycetes</taxon>
        <taxon>Jiangellales</taxon>
        <taxon>Jiangellaceae</taxon>
        <taxon>Phytoactinopolyspora</taxon>
    </lineage>
</organism>
<reference evidence="8 9" key="1">
    <citation type="submission" date="2020-02" db="EMBL/GenBank/DDBJ databases">
        <authorList>
            <person name="Li X.-J."/>
            <person name="Han X.-M."/>
        </authorList>
    </citation>
    <scope>NUCLEOTIDE SEQUENCE [LARGE SCALE GENOMIC DNA]</scope>
    <source>
        <strain evidence="8 9">CCTCC AB 2017055</strain>
    </source>
</reference>
<evidence type="ECO:0000256" key="7">
    <source>
        <dbReference type="RuleBase" id="RU000382"/>
    </source>
</evidence>
<evidence type="ECO:0000313" key="9">
    <source>
        <dbReference type="Proteomes" id="UP000475214"/>
    </source>
</evidence>
<comment type="similarity">
    <text evidence="2 7">Belongs to the group II decarboxylase family.</text>
</comment>
<keyword evidence="4 6" id="KW-0663">Pyridoxal phosphate</keyword>